<dbReference type="PANTHER" id="PTHR31616:SF0">
    <property type="entry name" value="GLUCAN 1,4-ALPHA-GLUCOSIDASE"/>
    <property type="match status" value="1"/>
</dbReference>
<sequence length="611" mass="66176">MHPRRPDRSRIDGFAPIADYAVLGDGRTVALVASDGRVDWWPVPTIDAPPVCAAILDPPRGGHVLVAPEGDFSVERRYVEDTNVLETTYRTGSGVVRVTASLNVGSAGRLPWSELAFRVEGLSGSVPMRWEVAPGDRFGTASPWATVERDRPVLRVGDQSLAVVTEGVGDAEVGTHGVRGRWTAEPSPAGEQDGAPTRALLGVVVTDAEPLYLPSAAQVDHRIDRTVASWHRWTGLLADAGRWNPSVRRSALALKTLLAEETGAIAAAATTSLPEGIGGPKNWDYRYAWVRDSSFTLDAFIRLDLHEEVQGAVSWLLDAIRRNDLQIFYALDGGTPSGETEIDAPGYRGSRPVRSGNGAADQSQLGVFGDLFDTVHRYCREGHVLDPETGRALAGLADRCCDRWRAKDSGIWELHDLQHYTISKMGCWVALDRAVSLADDGQIEDRHRDRWAAEAAEVHAWVDERCWSEAKGSYTFYAGTDALDAATLLAARTGFDRGKRLAGTVDAVRAELGRGPLVYRYSGAAAEEGAFVACSFWLVDALTDLDRLDEAEELLEQLLDVASDVGLYSEQIDPGTGAFLGNTPQGLSHLALINAAHTLHRARNGRSQGDA</sequence>
<gene>
    <name evidence="3" type="ORF">GHK86_13820</name>
</gene>
<evidence type="ECO:0000313" key="3">
    <source>
        <dbReference type="EMBL" id="MST33790.1"/>
    </source>
</evidence>
<reference evidence="3 4" key="1">
    <citation type="submission" date="2019-11" db="EMBL/GenBank/DDBJ databases">
        <title>Acidiferrimicrobium australis gen. nov., sp. nov., an acidophilic and obligately heterotrophic, member of the Actinobacteria that catalyses dissimilatory oxido- reduction of iron isolated from metal-rich acidic water in Chile.</title>
        <authorList>
            <person name="Gonzalez D."/>
            <person name="Huber K."/>
            <person name="Hedrich S."/>
            <person name="Rojas-Villalobos C."/>
            <person name="Quatrini R."/>
            <person name="Dinamarca M.A."/>
            <person name="Schwarz A."/>
            <person name="Canales C."/>
            <person name="Nancucheo I."/>
        </authorList>
    </citation>
    <scope>NUCLEOTIDE SEQUENCE [LARGE SCALE GENOMIC DNA]</scope>
    <source>
        <strain evidence="3 4">USS-CCA1</strain>
    </source>
</reference>
<dbReference type="Proteomes" id="UP000437736">
    <property type="component" value="Unassembled WGS sequence"/>
</dbReference>
<accession>A0ABW9QVA2</accession>
<dbReference type="PANTHER" id="PTHR31616">
    <property type="entry name" value="TREHALASE"/>
    <property type="match status" value="1"/>
</dbReference>
<dbReference type="EMBL" id="WJHE01000726">
    <property type="protein sequence ID" value="MST33790.1"/>
    <property type="molecule type" value="Genomic_DNA"/>
</dbReference>
<dbReference type="SUPFAM" id="SSF48208">
    <property type="entry name" value="Six-hairpin glycosidases"/>
    <property type="match status" value="1"/>
</dbReference>
<organism evidence="3 4">
    <name type="scientific">Acidiferrimicrobium australe</name>
    <dbReference type="NCBI Taxonomy" id="2664430"/>
    <lineage>
        <taxon>Bacteria</taxon>
        <taxon>Bacillati</taxon>
        <taxon>Actinomycetota</taxon>
        <taxon>Acidimicrobiia</taxon>
        <taxon>Acidimicrobiales</taxon>
        <taxon>Acidimicrobiaceae</taxon>
        <taxon>Acidiferrimicrobium</taxon>
    </lineage>
</organism>
<proteinExistence type="predicted"/>
<dbReference type="Pfam" id="PF00723">
    <property type="entry name" value="Glyco_hydro_15"/>
    <property type="match status" value="1"/>
</dbReference>
<dbReference type="InterPro" id="IPR008928">
    <property type="entry name" value="6-hairpin_glycosidase_sf"/>
</dbReference>
<dbReference type="InterPro" id="IPR012341">
    <property type="entry name" value="6hp_glycosidase-like_sf"/>
</dbReference>
<feature type="domain" description="GH15-like" evidence="1">
    <location>
        <begin position="247"/>
        <end position="596"/>
    </location>
</feature>
<dbReference type="InterPro" id="IPR011613">
    <property type="entry name" value="GH15-like"/>
</dbReference>
<protein>
    <submittedName>
        <fullName evidence="3">Glycoside hydrolase family 15 protein</fullName>
    </submittedName>
</protein>
<keyword evidence="4" id="KW-1185">Reference proteome</keyword>
<dbReference type="Pfam" id="PF19291">
    <property type="entry name" value="TREH_N"/>
    <property type="match status" value="1"/>
</dbReference>
<feature type="domain" description="Trehalase-like N-terminal" evidence="2">
    <location>
        <begin position="15"/>
        <end position="151"/>
    </location>
</feature>
<name>A0ABW9QVA2_9ACTN</name>
<comment type="caution">
    <text evidence="3">The sequence shown here is derived from an EMBL/GenBank/DDBJ whole genome shotgun (WGS) entry which is preliminary data.</text>
</comment>
<keyword evidence="3" id="KW-0378">Hydrolase</keyword>
<dbReference type="Gene3D" id="1.50.10.10">
    <property type="match status" value="1"/>
</dbReference>
<dbReference type="InterPro" id="IPR045582">
    <property type="entry name" value="Trehalase-like_N"/>
</dbReference>
<evidence type="ECO:0000259" key="2">
    <source>
        <dbReference type="Pfam" id="PF19291"/>
    </source>
</evidence>
<evidence type="ECO:0000313" key="4">
    <source>
        <dbReference type="Proteomes" id="UP000437736"/>
    </source>
</evidence>
<dbReference type="GO" id="GO:0016787">
    <property type="term" value="F:hydrolase activity"/>
    <property type="evidence" value="ECO:0007669"/>
    <property type="project" value="UniProtKB-KW"/>
</dbReference>
<evidence type="ECO:0000259" key="1">
    <source>
        <dbReference type="Pfam" id="PF00723"/>
    </source>
</evidence>